<evidence type="ECO:0000313" key="6">
    <source>
        <dbReference type="Proteomes" id="UP000008635"/>
    </source>
</evidence>
<dbReference type="HOGENOM" id="CLU_037628_6_1_0"/>
<dbReference type="InterPro" id="IPR028082">
    <property type="entry name" value="Peripla_BP_I"/>
</dbReference>
<dbReference type="SUPFAM" id="SSF53822">
    <property type="entry name" value="Periplasmic binding protein-like I"/>
    <property type="match status" value="1"/>
</dbReference>
<reference evidence="6" key="2">
    <citation type="submission" date="2011-01" db="EMBL/GenBank/DDBJ databases">
        <title>The complete genome of Deinococcus maricopensis DSM 21211.</title>
        <authorList>
            <consortium name="US DOE Joint Genome Institute (JGI-PGF)"/>
            <person name="Lucas S."/>
            <person name="Copeland A."/>
            <person name="Lapidus A."/>
            <person name="Goodwin L."/>
            <person name="Pitluck S."/>
            <person name="Kyrpides N."/>
            <person name="Mavromatis K."/>
            <person name="Pagani I."/>
            <person name="Ivanova N."/>
            <person name="Ovchinnikova G."/>
            <person name="Zeytun A."/>
            <person name="Detter J.C."/>
            <person name="Han C."/>
            <person name="Land M."/>
            <person name="Hauser L."/>
            <person name="Markowitz V."/>
            <person name="Cheng J.-F."/>
            <person name="Hugenholtz P."/>
            <person name="Woyke T."/>
            <person name="Wu D."/>
            <person name="Pukall R."/>
            <person name="Gehrich-Schroeter G."/>
            <person name="Brambilla E."/>
            <person name="Klenk H.-P."/>
            <person name="Eisen J.A."/>
        </authorList>
    </citation>
    <scope>NUCLEOTIDE SEQUENCE [LARGE SCALE GENOMIC DNA]</scope>
    <source>
        <strain evidence="6">DSM 21211 / LMG 22137 / NRRL B-23946 / LB-34</strain>
    </source>
</reference>
<evidence type="ECO:0000313" key="5">
    <source>
        <dbReference type="EMBL" id="ADV65924.1"/>
    </source>
</evidence>
<keyword evidence="1" id="KW-0805">Transcription regulation</keyword>
<dbReference type="KEGG" id="dmr:Deima_0261"/>
<dbReference type="eggNOG" id="COG1609">
    <property type="taxonomic scope" value="Bacteria"/>
</dbReference>
<gene>
    <name evidence="5" type="ordered locus">Deima_0261</name>
</gene>
<dbReference type="PROSITE" id="PS50932">
    <property type="entry name" value="HTH_LACI_2"/>
    <property type="match status" value="1"/>
</dbReference>
<dbReference type="RefSeq" id="WP_013555429.1">
    <property type="nucleotide sequence ID" value="NC_014958.1"/>
</dbReference>
<dbReference type="Proteomes" id="UP000008635">
    <property type="component" value="Chromosome"/>
</dbReference>
<keyword evidence="2" id="KW-0238">DNA-binding</keyword>
<dbReference type="AlphaFoldDB" id="E8U487"/>
<dbReference type="PROSITE" id="PS00356">
    <property type="entry name" value="HTH_LACI_1"/>
    <property type="match status" value="1"/>
</dbReference>
<evidence type="ECO:0000256" key="3">
    <source>
        <dbReference type="ARBA" id="ARBA00023163"/>
    </source>
</evidence>
<evidence type="ECO:0000256" key="1">
    <source>
        <dbReference type="ARBA" id="ARBA00023015"/>
    </source>
</evidence>
<dbReference type="CDD" id="cd01392">
    <property type="entry name" value="HTH_LacI"/>
    <property type="match status" value="1"/>
</dbReference>
<keyword evidence="3" id="KW-0804">Transcription</keyword>
<dbReference type="PRINTS" id="PR00036">
    <property type="entry name" value="HTHLACI"/>
</dbReference>
<protein>
    <submittedName>
        <fullName evidence="5">Transcriptional regulator, LacI family</fullName>
    </submittedName>
</protein>
<dbReference type="GO" id="GO:0000976">
    <property type="term" value="F:transcription cis-regulatory region binding"/>
    <property type="evidence" value="ECO:0007669"/>
    <property type="project" value="TreeGrafter"/>
</dbReference>
<dbReference type="PANTHER" id="PTHR30146:SF153">
    <property type="entry name" value="LACTOSE OPERON REPRESSOR"/>
    <property type="match status" value="1"/>
</dbReference>
<keyword evidence="6" id="KW-1185">Reference proteome</keyword>
<dbReference type="CDD" id="cd01574">
    <property type="entry name" value="PBP1_LacI"/>
    <property type="match status" value="1"/>
</dbReference>
<evidence type="ECO:0000259" key="4">
    <source>
        <dbReference type="PROSITE" id="PS50932"/>
    </source>
</evidence>
<name>E8U487_DEIML</name>
<dbReference type="SMART" id="SM00354">
    <property type="entry name" value="HTH_LACI"/>
    <property type="match status" value="1"/>
</dbReference>
<dbReference type="Gene3D" id="1.10.260.40">
    <property type="entry name" value="lambda repressor-like DNA-binding domains"/>
    <property type="match status" value="1"/>
</dbReference>
<organism evidence="5 6">
    <name type="scientific">Deinococcus maricopensis (strain DSM 21211 / LMG 22137 / NRRL B-23946 / LB-34)</name>
    <dbReference type="NCBI Taxonomy" id="709986"/>
    <lineage>
        <taxon>Bacteria</taxon>
        <taxon>Thermotogati</taxon>
        <taxon>Deinococcota</taxon>
        <taxon>Deinococci</taxon>
        <taxon>Deinococcales</taxon>
        <taxon>Deinococcaceae</taxon>
        <taxon>Deinococcus</taxon>
    </lineage>
</organism>
<dbReference type="InterPro" id="IPR046335">
    <property type="entry name" value="LacI/GalR-like_sensor"/>
</dbReference>
<dbReference type="InterPro" id="IPR010982">
    <property type="entry name" value="Lambda_DNA-bd_dom_sf"/>
</dbReference>
<accession>E8U487</accession>
<dbReference type="Pfam" id="PF13377">
    <property type="entry name" value="Peripla_BP_3"/>
    <property type="match status" value="1"/>
</dbReference>
<dbReference type="EMBL" id="CP002454">
    <property type="protein sequence ID" value="ADV65924.1"/>
    <property type="molecule type" value="Genomic_DNA"/>
</dbReference>
<proteinExistence type="predicted"/>
<dbReference type="InterPro" id="IPR000843">
    <property type="entry name" value="HTH_LacI"/>
</dbReference>
<sequence length="338" mass="36920">MSKAITRNATITDVAKLAGVSYQTVSRVINDHPSVAPATRERVQNAIDALNYRPSLVAKSLVTRRTQLIGVVAYGTDQYGPAQIVQNVERAAREYGYEILLTTLHAFATAEMQANVQRLMQFGVDGVVLLTPFQPQMAVDAVGGSLPYILIDANEKVEGSSVIIDQFEGACQATTHLLDLGHERILHVSGPVEWSDAELRHQGYVHALERARLEPLPRLIGDWSARSGHEAVQRALQDGLPFTAVFAGNDQMALGAIAALHASGRRVPEDVSVVGFDNTPESAFFSPALTTVHQNFAALGRKSMDNLMRVMRDPERPARQYILQPQLIVRQSTGPAPR</sequence>
<feature type="domain" description="HTH lacI-type" evidence="4">
    <location>
        <begin position="9"/>
        <end position="63"/>
    </location>
</feature>
<dbReference type="STRING" id="709986.Deima_0261"/>
<dbReference type="GO" id="GO:0003700">
    <property type="term" value="F:DNA-binding transcription factor activity"/>
    <property type="evidence" value="ECO:0007669"/>
    <property type="project" value="TreeGrafter"/>
</dbReference>
<reference evidence="5 6" key="1">
    <citation type="journal article" date="2011" name="Stand. Genomic Sci.">
        <title>Complete genome sequence of Deinococcus maricopensis type strain (LB-34).</title>
        <authorList>
            <person name="Pukall R."/>
            <person name="Zeytun A."/>
            <person name="Lucas S."/>
            <person name="Lapidus A."/>
            <person name="Hammon N."/>
            <person name="Deshpande S."/>
            <person name="Nolan M."/>
            <person name="Cheng J.F."/>
            <person name="Pitluck S."/>
            <person name="Liolios K."/>
            <person name="Pagani I."/>
            <person name="Mikhailova N."/>
            <person name="Ivanova N."/>
            <person name="Mavromatis K."/>
            <person name="Pati A."/>
            <person name="Tapia R."/>
            <person name="Han C."/>
            <person name="Goodwin L."/>
            <person name="Chen A."/>
            <person name="Palaniappan K."/>
            <person name="Land M."/>
            <person name="Hauser L."/>
            <person name="Chang Y.J."/>
            <person name="Jeffries C.D."/>
            <person name="Brambilla E.M."/>
            <person name="Rohde M."/>
            <person name="Goker M."/>
            <person name="Detter J.C."/>
            <person name="Woyke T."/>
            <person name="Bristow J."/>
            <person name="Eisen J.A."/>
            <person name="Markowitz V."/>
            <person name="Hugenholtz P."/>
            <person name="Kyrpides N.C."/>
            <person name="Klenk H.P."/>
        </authorList>
    </citation>
    <scope>NUCLEOTIDE SEQUENCE [LARGE SCALE GENOMIC DNA]</scope>
    <source>
        <strain evidence="6">DSM 21211 / LMG 22137 / NRRL B-23946 / LB-34</strain>
    </source>
</reference>
<dbReference type="Gene3D" id="3.40.50.2300">
    <property type="match status" value="2"/>
</dbReference>
<dbReference type="SUPFAM" id="SSF47413">
    <property type="entry name" value="lambda repressor-like DNA-binding domains"/>
    <property type="match status" value="1"/>
</dbReference>
<evidence type="ECO:0000256" key="2">
    <source>
        <dbReference type="ARBA" id="ARBA00023125"/>
    </source>
</evidence>
<dbReference type="PANTHER" id="PTHR30146">
    <property type="entry name" value="LACI-RELATED TRANSCRIPTIONAL REPRESSOR"/>
    <property type="match status" value="1"/>
</dbReference>
<dbReference type="Pfam" id="PF00356">
    <property type="entry name" value="LacI"/>
    <property type="match status" value="1"/>
</dbReference>